<reference evidence="2" key="2">
    <citation type="submission" date="2023-06" db="EMBL/GenBank/DDBJ databases">
        <authorList>
            <consortium name="Lawrence Berkeley National Laboratory"/>
            <person name="Mondo S.J."/>
            <person name="Hensen N."/>
            <person name="Bonometti L."/>
            <person name="Westerberg I."/>
            <person name="Brannstrom I.O."/>
            <person name="Guillou S."/>
            <person name="Cros-Aarteil S."/>
            <person name="Calhoun S."/>
            <person name="Haridas S."/>
            <person name="Kuo A."/>
            <person name="Pangilinan J."/>
            <person name="Riley R."/>
            <person name="Labutti K."/>
            <person name="Andreopoulos B."/>
            <person name="Lipzen A."/>
            <person name="Chen C."/>
            <person name="Yanf M."/>
            <person name="Daum C."/>
            <person name="Ng V."/>
            <person name="Clum A."/>
            <person name="Steindorff A."/>
            <person name="Ohm R."/>
            <person name="Martin F."/>
            <person name="Silar P."/>
            <person name="Natvig D."/>
            <person name="Lalanne C."/>
            <person name="Gautier V."/>
            <person name="Ament-Velasquez S.L."/>
            <person name="Kruys A."/>
            <person name="Hutchinson M.I."/>
            <person name="Powell A.J."/>
            <person name="Barry K."/>
            <person name="Miller A.N."/>
            <person name="Grigoriev I.V."/>
            <person name="Debuchy R."/>
            <person name="Gladieux P."/>
            <person name="Thoren M.H."/>
            <person name="Johannesson H."/>
        </authorList>
    </citation>
    <scope>NUCLEOTIDE SEQUENCE</scope>
    <source>
        <strain evidence="2">PSN324</strain>
    </source>
</reference>
<dbReference type="PANTHER" id="PTHR21310">
    <property type="entry name" value="AMINOGLYCOSIDE PHOSPHOTRANSFERASE-RELATED-RELATED"/>
    <property type="match status" value="1"/>
</dbReference>
<dbReference type="InterPro" id="IPR002575">
    <property type="entry name" value="Aminoglycoside_PTrfase"/>
</dbReference>
<proteinExistence type="predicted"/>
<organism evidence="2 3">
    <name type="scientific">Cladorrhinum samala</name>
    <dbReference type="NCBI Taxonomy" id="585594"/>
    <lineage>
        <taxon>Eukaryota</taxon>
        <taxon>Fungi</taxon>
        <taxon>Dikarya</taxon>
        <taxon>Ascomycota</taxon>
        <taxon>Pezizomycotina</taxon>
        <taxon>Sordariomycetes</taxon>
        <taxon>Sordariomycetidae</taxon>
        <taxon>Sordariales</taxon>
        <taxon>Podosporaceae</taxon>
        <taxon>Cladorrhinum</taxon>
    </lineage>
</organism>
<name>A0AAV9HC01_9PEZI</name>
<keyword evidence="2" id="KW-0418">Kinase</keyword>
<dbReference type="EMBL" id="MU865110">
    <property type="protein sequence ID" value="KAK4457509.1"/>
    <property type="molecule type" value="Genomic_DNA"/>
</dbReference>
<evidence type="ECO:0000259" key="1">
    <source>
        <dbReference type="Pfam" id="PF01636"/>
    </source>
</evidence>
<dbReference type="Pfam" id="PF01636">
    <property type="entry name" value="APH"/>
    <property type="match status" value="1"/>
</dbReference>
<accession>A0AAV9HC01</accession>
<keyword evidence="2" id="KW-0808">Transferase</keyword>
<dbReference type="GO" id="GO:0016301">
    <property type="term" value="F:kinase activity"/>
    <property type="evidence" value="ECO:0007669"/>
    <property type="project" value="UniProtKB-KW"/>
</dbReference>
<comment type="caution">
    <text evidence="2">The sequence shown here is derived from an EMBL/GenBank/DDBJ whole genome shotgun (WGS) entry which is preliminary data.</text>
</comment>
<dbReference type="Proteomes" id="UP001321749">
    <property type="component" value="Unassembled WGS sequence"/>
</dbReference>
<protein>
    <submittedName>
        <fullName evidence="2">Kinase-like domain-containing protein</fullName>
    </submittedName>
</protein>
<dbReference type="PANTHER" id="PTHR21310:SF54">
    <property type="entry name" value="AMINOGLYCOSIDE PHOSPHOTRANSFERASE DOMAIN-CONTAINING PROTEIN"/>
    <property type="match status" value="1"/>
</dbReference>
<evidence type="ECO:0000313" key="3">
    <source>
        <dbReference type="Proteomes" id="UP001321749"/>
    </source>
</evidence>
<keyword evidence="3" id="KW-1185">Reference proteome</keyword>
<sequence>MATNDSTPELKVCLTSTATAKVFPQSSFFQERRASALPSPAEIRALNVASGHEKAESWNRPPPVIVPSLGLAVKYGADVTIAEVETQVLMRELLQGRVPVPEVFGWVQDGGQVFMYMSLVEGDTLQARFRTLSKSERQAVCMELRSMVDAWRALAQEPDTYIGSVGKRPLNDIYVTGKPKLAGPFLGADAVQKLHDACGIEISEHFPITFTHNDLCPPNIMVSRGPNPKVVAIIDWAQSGWYPSYWEYCKARQVGSTSDEFDSALQEEWHISYLPRVIDMEGDSVHHPWLYFLLANI</sequence>
<dbReference type="InterPro" id="IPR011009">
    <property type="entry name" value="Kinase-like_dom_sf"/>
</dbReference>
<dbReference type="InterPro" id="IPR051678">
    <property type="entry name" value="AGP_Transferase"/>
</dbReference>
<dbReference type="SUPFAM" id="SSF56112">
    <property type="entry name" value="Protein kinase-like (PK-like)"/>
    <property type="match status" value="1"/>
</dbReference>
<reference evidence="2" key="1">
    <citation type="journal article" date="2023" name="Mol. Phylogenet. Evol.">
        <title>Genome-scale phylogeny and comparative genomics of the fungal order Sordariales.</title>
        <authorList>
            <person name="Hensen N."/>
            <person name="Bonometti L."/>
            <person name="Westerberg I."/>
            <person name="Brannstrom I.O."/>
            <person name="Guillou S."/>
            <person name="Cros-Aarteil S."/>
            <person name="Calhoun S."/>
            <person name="Haridas S."/>
            <person name="Kuo A."/>
            <person name="Mondo S."/>
            <person name="Pangilinan J."/>
            <person name="Riley R."/>
            <person name="LaButti K."/>
            <person name="Andreopoulos B."/>
            <person name="Lipzen A."/>
            <person name="Chen C."/>
            <person name="Yan M."/>
            <person name="Daum C."/>
            <person name="Ng V."/>
            <person name="Clum A."/>
            <person name="Steindorff A."/>
            <person name="Ohm R.A."/>
            <person name="Martin F."/>
            <person name="Silar P."/>
            <person name="Natvig D.O."/>
            <person name="Lalanne C."/>
            <person name="Gautier V."/>
            <person name="Ament-Velasquez S.L."/>
            <person name="Kruys A."/>
            <person name="Hutchinson M.I."/>
            <person name="Powell A.J."/>
            <person name="Barry K."/>
            <person name="Miller A.N."/>
            <person name="Grigoriev I.V."/>
            <person name="Debuchy R."/>
            <person name="Gladieux P."/>
            <person name="Hiltunen Thoren M."/>
            <person name="Johannesson H."/>
        </authorList>
    </citation>
    <scope>NUCLEOTIDE SEQUENCE</scope>
    <source>
        <strain evidence="2">PSN324</strain>
    </source>
</reference>
<dbReference type="AlphaFoldDB" id="A0AAV9HC01"/>
<evidence type="ECO:0000313" key="2">
    <source>
        <dbReference type="EMBL" id="KAK4457509.1"/>
    </source>
</evidence>
<feature type="domain" description="Aminoglycoside phosphotransferase" evidence="1">
    <location>
        <begin position="93"/>
        <end position="270"/>
    </location>
</feature>
<gene>
    <name evidence="2" type="ORF">QBC42DRAFT_301081</name>
</gene>
<dbReference type="Gene3D" id="3.90.1200.10">
    <property type="match status" value="1"/>
</dbReference>